<keyword evidence="1" id="KW-0233">DNA recombination</keyword>
<dbReference type="OrthoDB" id="7615137at2"/>
<organism evidence="2 3">
    <name type="scientific">Nitrobacter winogradskyi</name>
    <name type="common">Nitrobacter agilis</name>
    <dbReference type="NCBI Taxonomy" id="913"/>
    <lineage>
        <taxon>Bacteria</taxon>
        <taxon>Pseudomonadati</taxon>
        <taxon>Pseudomonadota</taxon>
        <taxon>Alphaproteobacteria</taxon>
        <taxon>Hyphomicrobiales</taxon>
        <taxon>Nitrobacteraceae</taxon>
        <taxon>Nitrobacter</taxon>
    </lineage>
</organism>
<dbReference type="EMBL" id="BJNF01000113">
    <property type="protein sequence ID" value="GEC17492.1"/>
    <property type="molecule type" value="Genomic_DNA"/>
</dbReference>
<accession>A0A4Y3WEP6</accession>
<proteinExistence type="predicted"/>
<name>A0A4Y3WEP6_NITWI</name>
<dbReference type="InterPro" id="IPR011010">
    <property type="entry name" value="DNA_brk_join_enz"/>
</dbReference>
<sequence length="145" mass="15556">MANLWRTVKKTAKRLKRDSDHRVASEVDEPGPLDGLTLHSLRHSYAGVAESVGATLPTIGALLGHTAGKSKEGVGGAGGVTGGYILKRLDLSLIEMADRVSDHIVRAMRGQQVTAEIISFQPRSVSRKVRGHGRKSGNRRKVVAI</sequence>
<dbReference type="GO" id="GO:0003677">
    <property type="term" value="F:DNA binding"/>
    <property type="evidence" value="ECO:0007669"/>
    <property type="project" value="InterPro"/>
</dbReference>
<dbReference type="Gene3D" id="1.10.443.10">
    <property type="entry name" value="Intergrase catalytic core"/>
    <property type="match status" value="1"/>
</dbReference>
<dbReference type="GO" id="GO:0006310">
    <property type="term" value="P:DNA recombination"/>
    <property type="evidence" value="ECO:0007669"/>
    <property type="project" value="UniProtKB-KW"/>
</dbReference>
<evidence type="ECO:0008006" key="4">
    <source>
        <dbReference type="Google" id="ProtNLM"/>
    </source>
</evidence>
<comment type="caution">
    <text evidence="2">The sequence shown here is derived from an EMBL/GenBank/DDBJ whole genome shotgun (WGS) entry which is preliminary data.</text>
</comment>
<dbReference type="AlphaFoldDB" id="A0A4Y3WEP6"/>
<evidence type="ECO:0000313" key="3">
    <source>
        <dbReference type="Proteomes" id="UP000318825"/>
    </source>
</evidence>
<evidence type="ECO:0000313" key="2">
    <source>
        <dbReference type="EMBL" id="GEC17492.1"/>
    </source>
</evidence>
<gene>
    <name evidence="2" type="ORF">NWI01_33840</name>
</gene>
<reference evidence="2 3" key="1">
    <citation type="submission" date="2019-06" db="EMBL/GenBank/DDBJ databases">
        <title>Whole genome shotgun sequence of Nitrobacter winogradskyi NBRC 14297.</title>
        <authorList>
            <person name="Hosoyama A."/>
            <person name="Uohara A."/>
            <person name="Ohji S."/>
            <person name="Ichikawa N."/>
        </authorList>
    </citation>
    <scope>NUCLEOTIDE SEQUENCE [LARGE SCALE GENOMIC DNA]</scope>
    <source>
        <strain evidence="2 3">NBRC 14297</strain>
    </source>
</reference>
<dbReference type="InterPro" id="IPR013762">
    <property type="entry name" value="Integrase-like_cat_sf"/>
</dbReference>
<evidence type="ECO:0000256" key="1">
    <source>
        <dbReference type="ARBA" id="ARBA00023172"/>
    </source>
</evidence>
<dbReference type="Proteomes" id="UP000318825">
    <property type="component" value="Unassembled WGS sequence"/>
</dbReference>
<dbReference type="RefSeq" id="WP_141385234.1">
    <property type="nucleotide sequence ID" value="NZ_BJNF01000113.1"/>
</dbReference>
<dbReference type="GO" id="GO:0015074">
    <property type="term" value="P:DNA integration"/>
    <property type="evidence" value="ECO:0007669"/>
    <property type="project" value="InterPro"/>
</dbReference>
<protein>
    <recommendedName>
        <fullName evidence="4">Tyr recombinase domain-containing protein</fullName>
    </recommendedName>
</protein>
<dbReference type="SUPFAM" id="SSF56349">
    <property type="entry name" value="DNA breaking-rejoining enzymes"/>
    <property type="match status" value="1"/>
</dbReference>